<proteinExistence type="predicted"/>
<sequence length="151" mass="17056">MYRSLLTLLLAAALSACATTAPSRDAQASADKLRFAEKAYQDGLFVEAESYYRELVADNPELYEGWFRLGNIYARTGQLDAAITMYERCLDLDPDQARAWYNLALVRTRQSLRTLADAEQRFADQPADQRRLAALRERLVEALTSKGGEQQ</sequence>
<dbReference type="Proteomes" id="UP000739180">
    <property type="component" value="Unassembled WGS sequence"/>
</dbReference>
<reference evidence="5 6" key="1">
    <citation type="submission" date="2019-05" db="EMBL/GenBank/DDBJ databases">
        <title>Genome of Alcanivorax gelatiniphagus, an oil degrading marine bacteria.</title>
        <authorList>
            <person name="Kwon K.K."/>
        </authorList>
    </citation>
    <scope>NUCLEOTIDE SEQUENCE [LARGE SCALE GENOMIC DNA]</scope>
    <source>
        <strain evidence="5 6">MEBiC 08158</strain>
    </source>
</reference>
<feature type="repeat" description="TPR" evidence="3">
    <location>
        <begin position="63"/>
        <end position="96"/>
    </location>
</feature>
<dbReference type="RefSeq" id="WP_138773454.1">
    <property type="nucleotide sequence ID" value="NZ_JBHSSX010000084.1"/>
</dbReference>
<evidence type="ECO:0000256" key="1">
    <source>
        <dbReference type="ARBA" id="ARBA00022737"/>
    </source>
</evidence>
<evidence type="ECO:0000313" key="5">
    <source>
        <dbReference type="EMBL" id="TMW11364.1"/>
    </source>
</evidence>
<dbReference type="SMART" id="SM00028">
    <property type="entry name" value="TPR"/>
    <property type="match status" value="1"/>
</dbReference>
<dbReference type="PROSITE" id="PS50293">
    <property type="entry name" value="TPR_REGION"/>
    <property type="match status" value="1"/>
</dbReference>
<dbReference type="Gene3D" id="1.25.40.10">
    <property type="entry name" value="Tetratricopeptide repeat domain"/>
    <property type="match status" value="1"/>
</dbReference>
<dbReference type="SUPFAM" id="SSF48452">
    <property type="entry name" value="TPR-like"/>
    <property type="match status" value="1"/>
</dbReference>
<evidence type="ECO:0000256" key="3">
    <source>
        <dbReference type="PROSITE-ProRule" id="PRU00339"/>
    </source>
</evidence>
<name>A0ABY2XJB6_9GAMM</name>
<comment type="caution">
    <text evidence="5">The sequence shown here is derived from an EMBL/GenBank/DDBJ whole genome shotgun (WGS) entry which is preliminary data.</text>
</comment>
<keyword evidence="4" id="KW-0732">Signal</keyword>
<keyword evidence="6" id="KW-1185">Reference proteome</keyword>
<dbReference type="EMBL" id="VCQT01000044">
    <property type="protein sequence ID" value="TMW11364.1"/>
    <property type="molecule type" value="Genomic_DNA"/>
</dbReference>
<dbReference type="InterPro" id="IPR019734">
    <property type="entry name" value="TPR_rpt"/>
</dbReference>
<accession>A0ABY2XJB6</accession>
<dbReference type="PANTHER" id="PTHR16193:SF0">
    <property type="entry name" value="TETRATRICOPEPTIDE REPEAT PROTEIN 27"/>
    <property type="match status" value="1"/>
</dbReference>
<dbReference type="InterPro" id="IPR011990">
    <property type="entry name" value="TPR-like_helical_dom_sf"/>
</dbReference>
<keyword evidence="2 3" id="KW-0802">TPR repeat</keyword>
<organism evidence="5 6">
    <name type="scientific">Alloalcanivorax gelatiniphagus</name>
    <dbReference type="NCBI Taxonomy" id="1194167"/>
    <lineage>
        <taxon>Bacteria</taxon>
        <taxon>Pseudomonadati</taxon>
        <taxon>Pseudomonadota</taxon>
        <taxon>Gammaproteobacteria</taxon>
        <taxon>Oceanospirillales</taxon>
        <taxon>Alcanivoracaceae</taxon>
        <taxon>Alloalcanivorax</taxon>
    </lineage>
</organism>
<gene>
    <name evidence="5" type="ORF">FGS76_15035</name>
</gene>
<dbReference type="PROSITE" id="PS51257">
    <property type="entry name" value="PROKAR_LIPOPROTEIN"/>
    <property type="match status" value="1"/>
</dbReference>
<feature type="signal peptide" evidence="4">
    <location>
        <begin position="1"/>
        <end position="18"/>
    </location>
</feature>
<protein>
    <submittedName>
        <fullName evidence="5">Tetratricopeptide repeat protein</fullName>
    </submittedName>
</protein>
<dbReference type="PANTHER" id="PTHR16193">
    <property type="entry name" value="TETRATRICOPEPTIDE REPEAT PROTEIN 27"/>
    <property type="match status" value="1"/>
</dbReference>
<evidence type="ECO:0000313" key="6">
    <source>
        <dbReference type="Proteomes" id="UP000739180"/>
    </source>
</evidence>
<evidence type="ECO:0000256" key="2">
    <source>
        <dbReference type="ARBA" id="ARBA00022803"/>
    </source>
</evidence>
<dbReference type="PROSITE" id="PS50005">
    <property type="entry name" value="TPR"/>
    <property type="match status" value="1"/>
</dbReference>
<keyword evidence="1" id="KW-0677">Repeat</keyword>
<evidence type="ECO:0000256" key="4">
    <source>
        <dbReference type="SAM" id="SignalP"/>
    </source>
</evidence>
<dbReference type="InterPro" id="IPR044244">
    <property type="entry name" value="TTC27/Emw1"/>
</dbReference>
<dbReference type="Pfam" id="PF13414">
    <property type="entry name" value="TPR_11"/>
    <property type="match status" value="1"/>
</dbReference>
<feature type="chain" id="PRO_5045582066" evidence="4">
    <location>
        <begin position="19"/>
        <end position="151"/>
    </location>
</feature>